<feature type="compositionally biased region" description="Basic and acidic residues" evidence="1">
    <location>
        <begin position="69"/>
        <end position="84"/>
    </location>
</feature>
<name>X8J320_9AGAM</name>
<gene>
    <name evidence="2" type="ORF">RSOL_175270</name>
</gene>
<dbReference type="AlphaFoldDB" id="X8J320"/>
<comment type="caution">
    <text evidence="2">The sequence shown here is derived from an EMBL/GenBank/DDBJ whole genome shotgun (WGS) entry which is preliminary data.</text>
</comment>
<reference evidence="3" key="1">
    <citation type="journal article" date="2014" name="Genome Announc.">
        <title>Draft genome sequence of the plant-pathogenic soil fungus Rhizoctonia solani anastomosis group 3 strain Rhs1AP.</title>
        <authorList>
            <person name="Cubeta M.A."/>
            <person name="Thomas E."/>
            <person name="Dean R.A."/>
            <person name="Jabaji S."/>
            <person name="Neate S.M."/>
            <person name="Tavantzis S."/>
            <person name="Toda T."/>
            <person name="Vilgalys R."/>
            <person name="Bharathan N."/>
            <person name="Fedorova-Abrams N."/>
            <person name="Pakala S.B."/>
            <person name="Pakala S.M."/>
            <person name="Zafar N."/>
            <person name="Joardar V."/>
            <person name="Losada L."/>
            <person name="Nierman W.C."/>
        </authorList>
    </citation>
    <scope>NUCLEOTIDE SEQUENCE [LARGE SCALE GENOMIC DNA]</scope>
    <source>
        <strain evidence="3">AG-3</strain>
    </source>
</reference>
<accession>X8J320</accession>
<feature type="compositionally biased region" description="Pro residues" evidence="1">
    <location>
        <begin position="86"/>
        <end position="98"/>
    </location>
</feature>
<feature type="non-terminal residue" evidence="2">
    <location>
        <position position="178"/>
    </location>
</feature>
<evidence type="ECO:0000313" key="2">
    <source>
        <dbReference type="EMBL" id="EUC56395.1"/>
    </source>
</evidence>
<dbReference type="OrthoDB" id="3248986at2759"/>
<organism evidence="2 3">
    <name type="scientific">Rhizoctonia solani AG-3 Rhs1AP</name>
    <dbReference type="NCBI Taxonomy" id="1086054"/>
    <lineage>
        <taxon>Eukaryota</taxon>
        <taxon>Fungi</taxon>
        <taxon>Dikarya</taxon>
        <taxon>Basidiomycota</taxon>
        <taxon>Agaricomycotina</taxon>
        <taxon>Agaricomycetes</taxon>
        <taxon>Cantharellales</taxon>
        <taxon>Ceratobasidiaceae</taxon>
        <taxon>Rhizoctonia</taxon>
    </lineage>
</organism>
<feature type="compositionally biased region" description="Basic and acidic residues" evidence="1">
    <location>
        <begin position="9"/>
        <end position="33"/>
    </location>
</feature>
<dbReference type="EMBL" id="JATN01000322">
    <property type="protein sequence ID" value="EUC56395.1"/>
    <property type="molecule type" value="Genomic_DNA"/>
</dbReference>
<dbReference type="Proteomes" id="UP000030108">
    <property type="component" value="Unassembled WGS sequence"/>
</dbReference>
<protein>
    <submittedName>
        <fullName evidence="2">Uncharacterized protein</fullName>
    </submittedName>
</protein>
<feature type="region of interest" description="Disordered" evidence="1">
    <location>
        <begin position="1"/>
        <end position="115"/>
    </location>
</feature>
<proteinExistence type="predicted"/>
<evidence type="ECO:0000313" key="3">
    <source>
        <dbReference type="Proteomes" id="UP000030108"/>
    </source>
</evidence>
<sequence length="178" mass="20084">MQVTRRRMRAEAEAAEEARTHEEEIEQYDHDLGETSGSNNRAFETEPGDEDMAFDDANTPEVEQLLQPDNRDDTPVNVPPEHHNPPHTPTPPASPPPLAVDYDSDESDSDYQFSHAYSDPPAIRLAYLNALSDHIIRKHPVRDVEISLRNTINCLQLTPNGLPPDVKPLTTLNMRQML</sequence>
<evidence type="ECO:0000256" key="1">
    <source>
        <dbReference type="SAM" id="MobiDB-lite"/>
    </source>
</evidence>